<accession>A0A7S8RHY8</accession>
<feature type="transmembrane region" description="Helical" evidence="2">
    <location>
        <begin position="85"/>
        <end position="106"/>
    </location>
</feature>
<dbReference type="GO" id="GO:0004519">
    <property type="term" value="F:endonuclease activity"/>
    <property type="evidence" value="ECO:0007669"/>
    <property type="project" value="UniProtKB-KW"/>
</dbReference>
<dbReference type="RefSeq" id="WP_195692863.1">
    <property type="nucleotide sequence ID" value="NZ_CP064760.1"/>
</dbReference>
<dbReference type="InterPro" id="IPR005135">
    <property type="entry name" value="Endo/exonuclease/phosphatase"/>
</dbReference>
<keyword evidence="2" id="KW-0472">Membrane</keyword>
<name>A0A7S8RHY8_9MICO</name>
<keyword evidence="2" id="KW-0812">Transmembrane</keyword>
<reference evidence="4 5" key="1">
    <citation type="submission" date="2020-11" db="EMBL/GenBank/DDBJ databases">
        <title>Amino acid is mineralized and recycled by bacteria in oceanic microbiome.</title>
        <authorList>
            <person name="Zheng L.Y."/>
        </authorList>
    </citation>
    <scope>NUCLEOTIDE SEQUENCE [LARGE SCALE GENOMIC DNA]</scope>
    <source>
        <strain evidence="4 5">A32-1</strain>
    </source>
</reference>
<keyword evidence="5" id="KW-1185">Reference proteome</keyword>
<feature type="transmembrane region" description="Helical" evidence="2">
    <location>
        <begin position="56"/>
        <end position="78"/>
    </location>
</feature>
<dbReference type="EMBL" id="CP064760">
    <property type="protein sequence ID" value="QPE04836.1"/>
    <property type="molecule type" value="Genomic_DNA"/>
</dbReference>
<evidence type="ECO:0000256" key="1">
    <source>
        <dbReference type="SAM" id="MobiDB-lite"/>
    </source>
</evidence>
<dbReference type="KEGG" id="msf:IT882_01430"/>
<protein>
    <submittedName>
        <fullName evidence="4">Endonuclease/exonuclease/phosphatase family protein</fullName>
    </submittedName>
</protein>
<keyword evidence="4" id="KW-0378">Hydrolase</keyword>
<feature type="transmembrane region" description="Helical" evidence="2">
    <location>
        <begin position="31"/>
        <end position="50"/>
    </location>
</feature>
<feature type="domain" description="Endonuclease/exonuclease/phosphatase" evidence="3">
    <location>
        <begin position="121"/>
        <end position="327"/>
    </location>
</feature>
<dbReference type="Proteomes" id="UP000594480">
    <property type="component" value="Chromosome"/>
</dbReference>
<dbReference type="Gene3D" id="3.60.10.10">
    <property type="entry name" value="Endonuclease/exonuclease/phosphatase"/>
    <property type="match status" value="1"/>
</dbReference>
<keyword evidence="2" id="KW-1133">Transmembrane helix</keyword>
<dbReference type="AlphaFoldDB" id="A0A7S8RHY8"/>
<keyword evidence="4" id="KW-0269">Exonuclease</keyword>
<evidence type="ECO:0000313" key="5">
    <source>
        <dbReference type="Proteomes" id="UP000594480"/>
    </source>
</evidence>
<feature type="region of interest" description="Disordered" evidence="1">
    <location>
        <begin position="1"/>
        <end position="21"/>
    </location>
</feature>
<dbReference type="SUPFAM" id="SSF56219">
    <property type="entry name" value="DNase I-like"/>
    <property type="match status" value="1"/>
</dbReference>
<evidence type="ECO:0000256" key="2">
    <source>
        <dbReference type="SAM" id="Phobius"/>
    </source>
</evidence>
<dbReference type="GO" id="GO:0004527">
    <property type="term" value="F:exonuclease activity"/>
    <property type="evidence" value="ECO:0007669"/>
    <property type="project" value="UniProtKB-KW"/>
</dbReference>
<dbReference type="Pfam" id="PF03372">
    <property type="entry name" value="Exo_endo_phos"/>
    <property type="match status" value="1"/>
</dbReference>
<proteinExistence type="predicted"/>
<keyword evidence="4" id="KW-0255">Endonuclease</keyword>
<sequence length="343" mass="36128">MTRDDHADLPSEEERSRQRPRRVGLGSRRQILWTLVALVVAVPIVILPYIDLVAGGLVPIAQALLPAGALALLVLAVVPLLARAWVAASVLAVAAVLAVVPVLTPLPAAIPCETSTPLTVLSFNAKFAGADPQQLAELVRSSGAGAVILVETDEALLDAVLAGQGLASELPYRTGEVSPYAVNGSVILSAYPLRDESEIPGSVFDQVSAVATLPDGSDVRLAAVHPPPPIGQPDRWYDGVAAIGVWIRGTDDQRLIVAGDFNASFSHPVFRDLTSGLRTAAEAAGAVPWPTWPQEKPVPAFTAIDHVLGRGAVPTGWDSVYIEGSDHRAVIANWMLCEQSDRS</sequence>
<evidence type="ECO:0000259" key="3">
    <source>
        <dbReference type="Pfam" id="PF03372"/>
    </source>
</evidence>
<dbReference type="InterPro" id="IPR036691">
    <property type="entry name" value="Endo/exonu/phosph_ase_sf"/>
</dbReference>
<gene>
    <name evidence="4" type="ORF">IT882_01430</name>
</gene>
<keyword evidence="4" id="KW-0540">Nuclease</keyword>
<organism evidence="4 5">
    <name type="scientific">Microbacterium schleiferi</name>
    <dbReference type="NCBI Taxonomy" id="69362"/>
    <lineage>
        <taxon>Bacteria</taxon>
        <taxon>Bacillati</taxon>
        <taxon>Actinomycetota</taxon>
        <taxon>Actinomycetes</taxon>
        <taxon>Micrococcales</taxon>
        <taxon>Microbacteriaceae</taxon>
        <taxon>Microbacterium</taxon>
    </lineage>
</organism>
<evidence type="ECO:0000313" key="4">
    <source>
        <dbReference type="EMBL" id="QPE04836.1"/>
    </source>
</evidence>
<feature type="compositionally biased region" description="Basic and acidic residues" evidence="1">
    <location>
        <begin position="1"/>
        <end position="17"/>
    </location>
</feature>